<protein>
    <submittedName>
        <fullName evidence="2">Calcium-binding protein CML15</fullName>
    </submittedName>
</protein>
<reference evidence="3" key="1">
    <citation type="journal article" date="2019" name="Nat. Commun.">
        <title>The genome of broomcorn millet.</title>
        <authorList>
            <person name="Zou C."/>
            <person name="Miki D."/>
            <person name="Li D."/>
            <person name="Tang Q."/>
            <person name="Xiao L."/>
            <person name="Rajput S."/>
            <person name="Deng P."/>
            <person name="Jia W."/>
            <person name="Huang R."/>
            <person name="Zhang M."/>
            <person name="Sun Y."/>
            <person name="Hu J."/>
            <person name="Fu X."/>
            <person name="Schnable P.S."/>
            <person name="Li F."/>
            <person name="Zhang H."/>
            <person name="Feng B."/>
            <person name="Zhu X."/>
            <person name="Liu R."/>
            <person name="Schnable J.C."/>
            <person name="Zhu J.-K."/>
            <person name="Zhang H."/>
        </authorList>
    </citation>
    <scope>NUCLEOTIDE SEQUENCE [LARGE SCALE GENOMIC DNA]</scope>
</reference>
<comment type="caution">
    <text evidence="2">The sequence shown here is derived from an EMBL/GenBank/DDBJ whole genome shotgun (WGS) entry which is preliminary data.</text>
</comment>
<dbReference type="Proteomes" id="UP000275267">
    <property type="component" value="Unassembled WGS sequence"/>
</dbReference>
<evidence type="ECO:0000259" key="1">
    <source>
        <dbReference type="PROSITE" id="PS50222"/>
    </source>
</evidence>
<gene>
    <name evidence="2" type="ORF">C2845_PM08G12280</name>
</gene>
<dbReference type="InterPro" id="IPR002048">
    <property type="entry name" value="EF_hand_dom"/>
</dbReference>
<keyword evidence="3" id="KW-1185">Reference proteome</keyword>
<name>A0A3L6R4G9_PANMI</name>
<dbReference type="OrthoDB" id="10475718at2759"/>
<dbReference type="SUPFAM" id="SSF47473">
    <property type="entry name" value="EF-hand"/>
    <property type="match status" value="1"/>
</dbReference>
<dbReference type="GO" id="GO:0005509">
    <property type="term" value="F:calcium ion binding"/>
    <property type="evidence" value="ECO:0007669"/>
    <property type="project" value="InterPro"/>
</dbReference>
<dbReference type="PROSITE" id="PS50222">
    <property type="entry name" value="EF_HAND_2"/>
    <property type="match status" value="1"/>
</dbReference>
<organism evidence="2 3">
    <name type="scientific">Panicum miliaceum</name>
    <name type="common">Proso millet</name>
    <name type="synonym">Broomcorn millet</name>
    <dbReference type="NCBI Taxonomy" id="4540"/>
    <lineage>
        <taxon>Eukaryota</taxon>
        <taxon>Viridiplantae</taxon>
        <taxon>Streptophyta</taxon>
        <taxon>Embryophyta</taxon>
        <taxon>Tracheophyta</taxon>
        <taxon>Spermatophyta</taxon>
        <taxon>Magnoliopsida</taxon>
        <taxon>Liliopsida</taxon>
        <taxon>Poales</taxon>
        <taxon>Poaceae</taxon>
        <taxon>PACMAD clade</taxon>
        <taxon>Panicoideae</taxon>
        <taxon>Panicodae</taxon>
        <taxon>Paniceae</taxon>
        <taxon>Panicinae</taxon>
        <taxon>Panicum</taxon>
        <taxon>Panicum sect. Panicum</taxon>
    </lineage>
</organism>
<feature type="domain" description="EF-hand" evidence="1">
    <location>
        <begin position="10"/>
        <end position="35"/>
    </location>
</feature>
<evidence type="ECO:0000313" key="3">
    <source>
        <dbReference type="Proteomes" id="UP000275267"/>
    </source>
</evidence>
<sequence length="76" mass="8168">MECVFNAMERKFDANDDGRILRSELAALFESVGHEATNDEVSRVMEEADADAVEDDLARAGGGARGRPRDLRGGGA</sequence>
<dbReference type="STRING" id="4540.A0A3L6R4G9"/>
<proteinExistence type="predicted"/>
<evidence type="ECO:0000313" key="2">
    <source>
        <dbReference type="EMBL" id="RLM93976.1"/>
    </source>
</evidence>
<dbReference type="Gene3D" id="1.10.238.10">
    <property type="entry name" value="EF-hand"/>
    <property type="match status" value="1"/>
</dbReference>
<dbReference type="EMBL" id="PQIB02000010">
    <property type="protein sequence ID" value="RLM93976.1"/>
    <property type="molecule type" value="Genomic_DNA"/>
</dbReference>
<accession>A0A3L6R4G9</accession>
<dbReference type="AlphaFoldDB" id="A0A3L6R4G9"/>
<dbReference type="InterPro" id="IPR011992">
    <property type="entry name" value="EF-hand-dom_pair"/>
</dbReference>